<dbReference type="EMBL" id="JAGRRH010000022">
    <property type="protein sequence ID" value="KAG7345163.1"/>
    <property type="molecule type" value="Genomic_DNA"/>
</dbReference>
<organism evidence="1 2">
    <name type="scientific">Nitzschia inconspicua</name>
    <dbReference type="NCBI Taxonomy" id="303405"/>
    <lineage>
        <taxon>Eukaryota</taxon>
        <taxon>Sar</taxon>
        <taxon>Stramenopiles</taxon>
        <taxon>Ochrophyta</taxon>
        <taxon>Bacillariophyta</taxon>
        <taxon>Bacillariophyceae</taxon>
        <taxon>Bacillariophycidae</taxon>
        <taxon>Bacillariales</taxon>
        <taxon>Bacillariaceae</taxon>
        <taxon>Nitzschia</taxon>
    </lineage>
</organism>
<evidence type="ECO:0000313" key="1">
    <source>
        <dbReference type="EMBL" id="KAG7345163.1"/>
    </source>
</evidence>
<sequence length="370" mass="42511">MKQFSVHSTFRDTLGRQVLPYGLEWDQAGDSWMAYVPMTMTADDATRTKQTHPNIGAKPQSDTPEIRRGILEAHNRWCFAKDLPFRTVEEIETLTLPRSVPNIEKEEEGDEVIPSDDIHYYVKWKESPTPSNITESRLQEAIDVIRNDPSAKGDQPPAQIWINGYLQPMLLKPATLSDILETVEKIPSHHLSVKRSSSDDSSTVILRVERYFRGGLRHKQDIFDHILDNLYAMEDITVLEDNEKETTIIGSATLPDWIMGGDLTSRLHIHADKKDGSILFRRPLYHDDLQTSDRKFRLNKGVDDHLIEIVQNEIDRLCYLANLPLPFPGITSKKESHEQTGDKADKVAAMASFTTRERQHRRNRRRFFGL</sequence>
<evidence type="ECO:0000313" key="2">
    <source>
        <dbReference type="Proteomes" id="UP000693970"/>
    </source>
</evidence>
<name>A0A9K3PF71_9STRA</name>
<proteinExistence type="predicted"/>
<reference evidence="1" key="1">
    <citation type="journal article" date="2021" name="Sci. Rep.">
        <title>Diploid genomic architecture of Nitzschia inconspicua, an elite biomass production diatom.</title>
        <authorList>
            <person name="Oliver A."/>
            <person name="Podell S."/>
            <person name="Pinowska A."/>
            <person name="Traller J.C."/>
            <person name="Smith S.R."/>
            <person name="McClure R."/>
            <person name="Beliaev A."/>
            <person name="Bohutskyi P."/>
            <person name="Hill E.A."/>
            <person name="Rabines A."/>
            <person name="Zheng H."/>
            <person name="Allen L.Z."/>
            <person name="Kuo A."/>
            <person name="Grigoriev I.V."/>
            <person name="Allen A.E."/>
            <person name="Hazlebeck D."/>
            <person name="Allen E.E."/>
        </authorList>
    </citation>
    <scope>NUCLEOTIDE SEQUENCE</scope>
    <source>
        <strain evidence="1">Hildebrandi</strain>
    </source>
</reference>
<protein>
    <submittedName>
        <fullName evidence="1">Uncharacterized protein</fullName>
    </submittedName>
</protein>
<dbReference type="Proteomes" id="UP000693970">
    <property type="component" value="Unassembled WGS sequence"/>
</dbReference>
<dbReference type="OrthoDB" id="45454at2759"/>
<accession>A0A9K3PF71</accession>
<reference evidence="1" key="2">
    <citation type="submission" date="2021-04" db="EMBL/GenBank/DDBJ databases">
        <authorList>
            <person name="Podell S."/>
        </authorList>
    </citation>
    <scope>NUCLEOTIDE SEQUENCE</scope>
    <source>
        <strain evidence="1">Hildebrandi</strain>
    </source>
</reference>
<dbReference type="AlphaFoldDB" id="A0A9K3PF71"/>
<gene>
    <name evidence="1" type="ORF">IV203_032694</name>
</gene>
<comment type="caution">
    <text evidence="1">The sequence shown here is derived from an EMBL/GenBank/DDBJ whole genome shotgun (WGS) entry which is preliminary data.</text>
</comment>
<keyword evidence="2" id="KW-1185">Reference proteome</keyword>